<sequence length="185" mass="20660">MDGRRADEDTLDDVNICIFDYMLCMAIHTAINATGNNTGEWDVTCIEDTTQSKQLKLRHPVLKSILPPSQMLPVAIRMKVQVLEMIKMLNSAVQIEPNVLVEMVSMLVSTCNVPGMEVIKQRAADIAIQLCIHAIFRTGPTTLLHGLVDIMRMLEPPILLQLERGKLEGLSRAETQQLKQKIGLD</sequence>
<dbReference type="GeneID" id="63730076"/>
<accession>A0A1L9PHR0</accession>
<proteinExistence type="predicted"/>
<dbReference type="VEuPathDB" id="FungiDB:ASPVEDRAFT_52031"/>
<dbReference type="OrthoDB" id="4149149at2759"/>
<name>A0A1L9PHR0_ASPVE</name>
<protein>
    <submittedName>
        <fullName evidence="1">Uncharacterized protein</fullName>
    </submittedName>
</protein>
<reference evidence="2" key="1">
    <citation type="journal article" date="2017" name="Genome Biol.">
        <title>Comparative genomics reveals high biological diversity and specific adaptations in the industrially and medically important fungal genus Aspergillus.</title>
        <authorList>
            <person name="de Vries R.P."/>
            <person name="Riley R."/>
            <person name="Wiebenga A."/>
            <person name="Aguilar-Osorio G."/>
            <person name="Amillis S."/>
            <person name="Uchima C.A."/>
            <person name="Anderluh G."/>
            <person name="Asadollahi M."/>
            <person name="Askin M."/>
            <person name="Barry K."/>
            <person name="Battaglia E."/>
            <person name="Bayram O."/>
            <person name="Benocci T."/>
            <person name="Braus-Stromeyer S.A."/>
            <person name="Caldana C."/>
            <person name="Canovas D."/>
            <person name="Cerqueira G.C."/>
            <person name="Chen F."/>
            <person name="Chen W."/>
            <person name="Choi C."/>
            <person name="Clum A."/>
            <person name="Dos Santos R.A."/>
            <person name="Damasio A.R."/>
            <person name="Diallinas G."/>
            <person name="Emri T."/>
            <person name="Fekete E."/>
            <person name="Flipphi M."/>
            <person name="Freyberg S."/>
            <person name="Gallo A."/>
            <person name="Gournas C."/>
            <person name="Habgood R."/>
            <person name="Hainaut M."/>
            <person name="Harispe M.L."/>
            <person name="Henrissat B."/>
            <person name="Hilden K.S."/>
            <person name="Hope R."/>
            <person name="Hossain A."/>
            <person name="Karabika E."/>
            <person name="Karaffa L."/>
            <person name="Karanyi Z."/>
            <person name="Krasevec N."/>
            <person name="Kuo A."/>
            <person name="Kusch H."/>
            <person name="LaButti K."/>
            <person name="Lagendijk E.L."/>
            <person name="Lapidus A."/>
            <person name="Levasseur A."/>
            <person name="Lindquist E."/>
            <person name="Lipzen A."/>
            <person name="Logrieco A.F."/>
            <person name="MacCabe A."/>
            <person name="Maekelae M.R."/>
            <person name="Malavazi I."/>
            <person name="Melin P."/>
            <person name="Meyer V."/>
            <person name="Mielnichuk N."/>
            <person name="Miskei M."/>
            <person name="Molnar A.P."/>
            <person name="Mule G."/>
            <person name="Ngan C.Y."/>
            <person name="Orejas M."/>
            <person name="Orosz E."/>
            <person name="Ouedraogo J.P."/>
            <person name="Overkamp K.M."/>
            <person name="Park H.-S."/>
            <person name="Perrone G."/>
            <person name="Piumi F."/>
            <person name="Punt P.J."/>
            <person name="Ram A.F."/>
            <person name="Ramon A."/>
            <person name="Rauscher S."/>
            <person name="Record E."/>
            <person name="Riano-Pachon D.M."/>
            <person name="Robert V."/>
            <person name="Roehrig J."/>
            <person name="Ruller R."/>
            <person name="Salamov A."/>
            <person name="Salih N.S."/>
            <person name="Samson R.A."/>
            <person name="Sandor E."/>
            <person name="Sanguinetti M."/>
            <person name="Schuetze T."/>
            <person name="Sepcic K."/>
            <person name="Shelest E."/>
            <person name="Sherlock G."/>
            <person name="Sophianopoulou V."/>
            <person name="Squina F.M."/>
            <person name="Sun H."/>
            <person name="Susca A."/>
            <person name="Todd R.B."/>
            <person name="Tsang A."/>
            <person name="Unkles S.E."/>
            <person name="van de Wiele N."/>
            <person name="van Rossen-Uffink D."/>
            <person name="Oliveira J.V."/>
            <person name="Vesth T.C."/>
            <person name="Visser J."/>
            <person name="Yu J.-H."/>
            <person name="Zhou M."/>
            <person name="Andersen M.R."/>
            <person name="Archer D.B."/>
            <person name="Baker S.E."/>
            <person name="Benoit I."/>
            <person name="Brakhage A.A."/>
            <person name="Braus G.H."/>
            <person name="Fischer R."/>
            <person name="Frisvad J.C."/>
            <person name="Goldman G.H."/>
            <person name="Houbraken J."/>
            <person name="Oakley B."/>
            <person name="Pocsi I."/>
            <person name="Scazzocchio C."/>
            <person name="Seiboth B."/>
            <person name="vanKuyk P.A."/>
            <person name="Wortman J."/>
            <person name="Dyer P.S."/>
            <person name="Grigoriev I.V."/>
        </authorList>
    </citation>
    <scope>NUCLEOTIDE SEQUENCE [LARGE SCALE GENOMIC DNA]</scope>
    <source>
        <strain evidence="2">CBS 583.65</strain>
    </source>
</reference>
<evidence type="ECO:0000313" key="2">
    <source>
        <dbReference type="Proteomes" id="UP000184073"/>
    </source>
</evidence>
<dbReference type="Proteomes" id="UP000184073">
    <property type="component" value="Unassembled WGS sequence"/>
</dbReference>
<evidence type="ECO:0000313" key="1">
    <source>
        <dbReference type="EMBL" id="OJJ00993.1"/>
    </source>
</evidence>
<keyword evidence="2" id="KW-1185">Reference proteome</keyword>
<organism evidence="1 2">
    <name type="scientific">Aspergillus versicolor CBS 583.65</name>
    <dbReference type="NCBI Taxonomy" id="1036611"/>
    <lineage>
        <taxon>Eukaryota</taxon>
        <taxon>Fungi</taxon>
        <taxon>Dikarya</taxon>
        <taxon>Ascomycota</taxon>
        <taxon>Pezizomycotina</taxon>
        <taxon>Eurotiomycetes</taxon>
        <taxon>Eurotiomycetidae</taxon>
        <taxon>Eurotiales</taxon>
        <taxon>Aspergillaceae</taxon>
        <taxon>Aspergillus</taxon>
        <taxon>Aspergillus subgen. Nidulantes</taxon>
    </lineage>
</organism>
<dbReference type="EMBL" id="KV878127">
    <property type="protein sequence ID" value="OJJ00993.1"/>
    <property type="molecule type" value="Genomic_DNA"/>
</dbReference>
<dbReference type="AlphaFoldDB" id="A0A1L9PHR0"/>
<dbReference type="RefSeq" id="XP_040666755.1">
    <property type="nucleotide sequence ID" value="XM_040814565.1"/>
</dbReference>
<gene>
    <name evidence="1" type="ORF">ASPVEDRAFT_52031</name>
</gene>